<evidence type="ECO:0000256" key="17">
    <source>
        <dbReference type="SAM" id="Phobius"/>
    </source>
</evidence>
<evidence type="ECO:0000256" key="11">
    <source>
        <dbReference type="ARBA" id="ARBA00066719"/>
    </source>
</evidence>
<dbReference type="Proteomes" id="UP000749559">
    <property type="component" value="Unassembled WGS sequence"/>
</dbReference>
<dbReference type="OrthoDB" id="16988at2759"/>
<dbReference type="SUPFAM" id="SSF52540">
    <property type="entry name" value="P-loop containing nucleoside triphosphate hydrolases"/>
    <property type="match status" value="1"/>
</dbReference>
<dbReference type="EMBL" id="CAIIXF020000001">
    <property type="protein sequence ID" value="CAH1772800.1"/>
    <property type="molecule type" value="Genomic_DNA"/>
</dbReference>
<feature type="domain" description="Sulfotransferase" evidence="18">
    <location>
        <begin position="112"/>
        <end position="354"/>
    </location>
</feature>
<accession>A0A8S4MW13</accession>
<evidence type="ECO:0000256" key="12">
    <source>
        <dbReference type="ARBA" id="ARBA00071906"/>
    </source>
</evidence>
<keyword evidence="20" id="KW-1185">Reference proteome</keyword>
<keyword evidence="9" id="KW-0325">Glycoprotein</keyword>
<keyword evidence="5 17" id="KW-1133">Transmembrane helix</keyword>
<keyword evidence="4" id="KW-0735">Signal-anchor</keyword>
<evidence type="ECO:0000256" key="16">
    <source>
        <dbReference type="PIRSR" id="PIRSR637359-3"/>
    </source>
</evidence>
<protein>
    <recommendedName>
        <fullName evidence="12">Heparan sulfate glucosamine 3-O-sulfotransferase 5</fullName>
        <ecNumber evidence="11">2.8.2.23</ecNumber>
    </recommendedName>
    <alternativeName>
        <fullName evidence="13">Heparan sulfate D-glucosaminyl 3-O-sulfotransferase 5</fullName>
    </alternativeName>
</protein>
<evidence type="ECO:0000256" key="14">
    <source>
        <dbReference type="PIRSR" id="PIRSR637359-1"/>
    </source>
</evidence>
<evidence type="ECO:0000256" key="15">
    <source>
        <dbReference type="PIRSR" id="PIRSR637359-2"/>
    </source>
</evidence>
<dbReference type="PANTHER" id="PTHR10605:SF65">
    <property type="entry name" value="GH20068P"/>
    <property type="match status" value="1"/>
</dbReference>
<evidence type="ECO:0000259" key="18">
    <source>
        <dbReference type="Pfam" id="PF00685"/>
    </source>
</evidence>
<feature type="binding site" evidence="15">
    <location>
        <position position="212"/>
    </location>
    <ligand>
        <name>3'-phosphoadenylyl sulfate</name>
        <dbReference type="ChEBI" id="CHEBI:58339"/>
    </ligand>
</feature>
<dbReference type="InterPro" id="IPR027417">
    <property type="entry name" value="P-loop_NTPase"/>
</dbReference>
<sequence length="366" mass="43245">MYDAAMKPKYKPLPGNEKPQATFSKCPTWCKLTRFKIIGLIVIFLTAIVFLLVRCFNTSMVQGRLFCCTQNPILAPAGNLYKETLDKTLGDYDETLEGSNNLHYKHTRRHLPQCLVIGVRKGGTRALLTFLNLHPLVVTAPNEMHFFDDEDNYSLGLDWYRKHMPFSFEDQITIEKTPAYFYFDYVPERVYAMNSSIKLLVVVRDPTERAISDYTQIHATKVLKNKPHETFEELVIDEDTNDIRRSYTAVRRSIYHRQLEQWLEYFPLKQFHFVSGENLVNNPYKEMYKVEEFLNLPHRIQKDNFFFNKSRGFYCLQMADRQKCLAESKGRKHPDVDPDVIDKLHEYFDNHNKKFYRMVGRNFGWP</sequence>
<evidence type="ECO:0000256" key="10">
    <source>
        <dbReference type="ARBA" id="ARBA00052516"/>
    </source>
</evidence>
<keyword evidence="7 17" id="KW-0472">Membrane</keyword>
<dbReference type="EC" id="2.8.2.23" evidence="11"/>
<dbReference type="Pfam" id="PF00685">
    <property type="entry name" value="Sulfotransfer_1"/>
    <property type="match status" value="1"/>
</dbReference>
<keyword evidence="8 16" id="KW-1015">Disulfide bond</keyword>
<evidence type="ECO:0000256" key="3">
    <source>
        <dbReference type="ARBA" id="ARBA00022692"/>
    </source>
</evidence>
<keyword evidence="3 17" id="KW-0812">Transmembrane</keyword>
<dbReference type="GO" id="GO:0000139">
    <property type="term" value="C:Golgi membrane"/>
    <property type="evidence" value="ECO:0007669"/>
    <property type="project" value="UniProtKB-SubCell"/>
</dbReference>
<comment type="catalytic activity">
    <reaction evidence="10">
        <text>alpha-D-glucosaminyl-[heparan sulfate](n) + 3'-phosphoadenylyl sulfate = 3-sulfo-alpha-D-glucosaminyl-[heparan sulfate](n) + adenosine 3',5'-bisphosphate + H(+)</text>
        <dbReference type="Rhea" id="RHEA:15461"/>
        <dbReference type="Rhea" id="RHEA-COMP:9830"/>
        <dbReference type="Rhea" id="RHEA-COMP:9831"/>
        <dbReference type="ChEBI" id="CHEBI:15378"/>
        <dbReference type="ChEBI" id="CHEBI:58339"/>
        <dbReference type="ChEBI" id="CHEBI:58343"/>
        <dbReference type="ChEBI" id="CHEBI:58388"/>
        <dbReference type="ChEBI" id="CHEBI:70975"/>
        <dbReference type="EC" id="2.8.2.23"/>
    </reaction>
</comment>
<comment type="caution">
    <text evidence="19">The sequence shown here is derived from an EMBL/GenBank/DDBJ whole genome shotgun (WGS) entry which is preliminary data.</text>
</comment>
<evidence type="ECO:0000256" key="13">
    <source>
        <dbReference type="ARBA" id="ARBA00077477"/>
    </source>
</evidence>
<evidence type="ECO:0000313" key="20">
    <source>
        <dbReference type="Proteomes" id="UP000749559"/>
    </source>
</evidence>
<feature type="disulfide bond" evidence="16">
    <location>
        <begin position="315"/>
        <end position="324"/>
    </location>
</feature>
<feature type="binding site" evidence="15">
    <location>
        <begin position="121"/>
        <end position="125"/>
    </location>
    <ligand>
        <name>3'-phosphoadenylyl sulfate</name>
        <dbReference type="ChEBI" id="CHEBI:58339"/>
    </ligand>
</feature>
<evidence type="ECO:0000256" key="1">
    <source>
        <dbReference type="ARBA" id="ARBA00004323"/>
    </source>
</evidence>
<evidence type="ECO:0000256" key="7">
    <source>
        <dbReference type="ARBA" id="ARBA00023136"/>
    </source>
</evidence>
<feature type="transmembrane region" description="Helical" evidence="17">
    <location>
        <begin position="37"/>
        <end position="56"/>
    </location>
</feature>
<feature type="binding site" evidence="15">
    <location>
        <position position="204"/>
    </location>
    <ligand>
        <name>3'-phosphoadenylyl sulfate</name>
        <dbReference type="ChEBI" id="CHEBI:58339"/>
    </ligand>
</feature>
<evidence type="ECO:0000256" key="2">
    <source>
        <dbReference type="ARBA" id="ARBA00022679"/>
    </source>
</evidence>
<dbReference type="AlphaFoldDB" id="A0A8S4MW13"/>
<feature type="binding site" evidence="15">
    <location>
        <position position="314"/>
    </location>
    <ligand>
        <name>3'-phosphoadenylyl sulfate</name>
        <dbReference type="ChEBI" id="CHEBI:58339"/>
    </ligand>
</feature>
<keyword evidence="2" id="KW-0808">Transferase</keyword>
<dbReference type="FunFam" id="3.40.50.300:FF:000603">
    <property type="entry name" value="Sulfotransferase"/>
    <property type="match status" value="1"/>
</dbReference>
<reference evidence="19" key="1">
    <citation type="submission" date="2022-03" db="EMBL/GenBank/DDBJ databases">
        <authorList>
            <person name="Martin C."/>
        </authorList>
    </citation>
    <scope>NUCLEOTIDE SEQUENCE</scope>
</reference>
<dbReference type="InterPro" id="IPR037359">
    <property type="entry name" value="NST/OST"/>
</dbReference>
<dbReference type="Gene3D" id="3.40.50.300">
    <property type="entry name" value="P-loop containing nucleotide triphosphate hydrolases"/>
    <property type="match status" value="1"/>
</dbReference>
<name>A0A8S4MW13_OWEFU</name>
<dbReference type="PANTHER" id="PTHR10605">
    <property type="entry name" value="HEPARAN SULFATE SULFOTRANSFERASE"/>
    <property type="match status" value="1"/>
</dbReference>
<evidence type="ECO:0000256" key="9">
    <source>
        <dbReference type="ARBA" id="ARBA00023180"/>
    </source>
</evidence>
<keyword evidence="6" id="KW-0333">Golgi apparatus</keyword>
<dbReference type="InterPro" id="IPR000863">
    <property type="entry name" value="Sulfotransferase_dom"/>
</dbReference>
<dbReference type="GO" id="GO:0008467">
    <property type="term" value="F:[heparan sulfate]-glucosamine 3-sulfotransferase activity"/>
    <property type="evidence" value="ECO:0007669"/>
    <property type="project" value="UniProtKB-EC"/>
</dbReference>
<evidence type="ECO:0000256" key="6">
    <source>
        <dbReference type="ARBA" id="ARBA00023034"/>
    </source>
</evidence>
<evidence type="ECO:0000256" key="5">
    <source>
        <dbReference type="ARBA" id="ARBA00022989"/>
    </source>
</evidence>
<evidence type="ECO:0000256" key="4">
    <source>
        <dbReference type="ARBA" id="ARBA00022968"/>
    </source>
</evidence>
<organism evidence="19 20">
    <name type="scientific">Owenia fusiformis</name>
    <name type="common">Polychaete worm</name>
    <dbReference type="NCBI Taxonomy" id="6347"/>
    <lineage>
        <taxon>Eukaryota</taxon>
        <taxon>Metazoa</taxon>
        <taxon>Spiralia</taxon>
        <taxon>Lophotrochozoa</taxon>
        <taxon>Annelida</taxon>
        <taxon>Polychaeta</taxon>
        <taxon>Sedentaria</taxon>
        <taxon>Canalipalpata</taxon>
        <taxon>Sabellida</taxon>
        <taxon>Oweniida</taxon>
        <taxon>Oweniidae</taxon>
        <taxon>Owenia</taxon>
    </lineage>
</organism>
<proteinExistence type="predicted"/>
<evidence type="ECO:0000313" key="19">
    <source>
        <dbReference type="EMBL" id="CAH1772800.1"/>
    </source>
</evidence>
<feature type="active site" description="For sulfotransferase activity" evidence="14">
    <location>
        <position position="121"/>
    </location>
</feature>
<feature type="binding site" evidence="15">
    <location>
        <begin position="329"/>
        <end position="333"/>
    </location>
    <ligand>
        <name>3'-phosphoadenylyl sulfate</name>
        <dbReference type="ChEBI" id="CHEBI:58339"/>
    </ligand>
</feature>
<gene>
    <name evidence="19" type="ORF">OFUS_LOCUS505</name>
</gene>
<evidence type="ECO:0000256" key="8">
    <source>
        <dbReference type="ARBA" id="ARBA00023157"/>
    </source>
</evidence>
<comment type="subcellular location">
    <subcellularLocation>
        <location evidence="1">Golgi apparatus membrane</location>
        <topology evidence="1">Single-pass type II membrane protein</topology>
    </subcellularLocation>
</comment>